<evidence type="ECO:0000259" key="9">
    <source>
        <dbReference type="PROSITE" id="PS51471"/>
    </source>
</evidence>
<dbReference type="SMART" id="SM00702">
    <property type="entry name" value="P4Hc"/>
    <property type="match status" value="1"/>
</dbReference>
<keyword evidence="11" id="KW-1185">Reference proteome</keyword>
<evidence type="ECO:0000256" key="8">
    <source>
        <dbReference type="ARBA" id="ARBA00023180"/>
    </source>
</evidence>
<proteinExistence type="predicted"/>
<keyword evidence="2" id="KW-0479">Metal-binding</keyword>
<dbReference type="Pfam" id="PF13640">
    <property type="entry name" value="2OG-FeII_Oxy_3"/>
    <property type="match status" value="1"/>
</dbReference>
<evidence type="ECO:0000256" key="6">
    <source>
        <dbReference type="ARBA" id="ARBA00023002"/>
    </source>
</evidence>
<feature type="non-terminal residue" evidence="10">
    <location>
        <position position="364"/>
    </location>
</feature>
<dbReference type="PANTHER" id="PTHR10869:SF244">
    <property type="entry name" value="PROLYL 4-HYDROXYLASE SUBUNIT ALPHA-2"/>
    <property type="match status" value="1"/>
</dbReference>
<evidence type="ECO:0000256" key="1">
    <source>
        <dbReference type="ARBA" id="ARBA00001961"/>
    </source>
</evidence>
<dbReference type="PANTHER" id="PTHR10869">
    <property type="entry name" value="PROLYL 4-HYDROXYLASE ALPHA SUBUNIT"/>
    <property type="match status" value="1"/>
</dbReference>
<accession>A0A433U8T3</accession>
<evidence type="ECO:0000313" key="11">
    <source>
        <dbReference type="Proteomes" id="UP000271974"/>
    </source>
</evidence>
<dbReference type="PROSITE" id="PS51471">
    <property type="entry name" value="FE2OG_OXY"/>
    <property type="match status" value="1"/>
</dbReference>
<comment type="cofactor">
    <cofactor evidence="1">
        <name>L-ascorbate</name>
        <dbReference type="ChEBI" id="CHEBI:38290"/>
    </cofactor>
</comment>
<dbReference type="InterPro" id="IPR045054">
    <property type="entry name" value="P4HA-like"/>
</dbReference>
<keyword evidence="8" id="KW-0325">Glycoprotein</keyword>
<keyword evidence="3" id="KW-0256">Endoplasmic reticulum</keyword>
<name>A0A433U8T3_ELYCH</name>
<dbReference type="InterPro" id="IPR011990">
    <property type="entry name" value="TPR-like_helical_dom_sf"/>
</dbReference>
<keyword evidence="6" id="KW-0560">Oxidoreductase</keyword>
<evidence type="ECO:0000256" key="7">
    <source>
        <dbReference type="ARBA" id="ARBA00023004"/>
    </source>
</evidence>
<dbReference type="Gene3D" id="1.25.40.10">
    <property type="entry name" value="Tetratricopeptide repeat domain"/>
    <property type="match status" value="1"/>
</dbReference>
<evidence type="ECO:0000256" key="5">
    <source>
        <dbReference type="ARBA" id="ARBA00022964"/>
    </source>
</evidence>
<evidence type="ECO:0000256" key="4">
    <source>
        <dbReference type="ARBA" id="ARBA00022896"/>
    </source>
</evidence>
<keyword evidence="7" id="KW-0408">Iron</keyword>
<dbReference type="STRING" id="188477.A0A433U8T3"/>
<dbReference type="OrthoDB" id="420380at2759"/>
<feature type="domain" description="Fe2OG dioxygenase" evidence="9">
    <location>
        <begin position="223"/>
        <end position="333"/>
    </location>
</feature>
<keyword evidence="5" id="KW-0223">Dioxygenase</keyword>
<dbReference type="GO" id="GO:0031418">
    <property type="term" value="F:L-ascorbic acid binding"/>
    <property type="evidence" value="ECO:0007669"/>
    <property type="project" value="UniProtKB-KW"/>
</dbReference>
<dbReference type="Proteomes" id="UP000271974">
    <property type="component" value="Unassembled WGS sequence"/>
</dbReference>
<evidence type="ECO:0000256" key="2">
    <source>
        <dbReference type="ARBA" id="ARBA00022723"/>
    </source>
</evidence>
<evidence type="ECO:0000313" key="10">
    <source>
        <dbReference type="EMBL" id="RUS90206.1"/>
    </source>
</evidence>
<dbReference type="InterPro" id="IPR044862">
    <property type="entry name" value="Pro_4_hyd_alph_FE2OG_OXY"/>
</dbReference>
<dbReference type="EMBL" id="RQTK01000037">
    <property type="protein sequence ID" value="RUS90206.1"/>
    <property type="molecule type" value="Genomic_DNA"/>
</dbReference>
<evidence type="ECO:0000256" key="3">
    <source>
        <dbReference type="ARBA" id="ARBA00022824"/>
    </source>
</evidence>
<dbReference type="GO" id="GO:0005506">
    <property type="term" value="F:iron ion binding"/>
    <property type="evidence" value="ECO:0007669"/>
    <property type="project" value="InterPro"/>
</dbReference>
<protein>
    <recommendedName>
        <fullName evidence="9">Fe2OG dioxygenase domain-containing protein</fullName>
    </recommendedName>
</protein>
<keyword evidence="4" id="KW-0847">Vitamin C</keyword>
<dbReference type="InterPro" id="IPR005123">
    <property type="entry name" value="Oxoglu/Fe-dep_dioxygenase_dom"/>
</dbReference>
<dbReference type="AlphaFoldDB" id="A0A433U8T3"/>
<dbReference type="InterPro" id="IPR006620">
    <property type="entry name" value="Pro_4_hyd_alph"/>
</dbReference>
<dbReference type="Gene3D" id="2.60.120.620">
    <property type="entry name" value="q2cbj1_9rhob like domain"/>
    <property type="match status" value="1"/>
</dbReference>
<organism evidence="10 11">
    <name type="scientific">Elysia chlorotica</name>
    <name type="common">Eastern emerald elysia</name>
    <name type="synonym">Sea slug</name>
    <dbReference type="NCBI Taxonomy" id="188477"/>
    <lineage>
        <taxon>Eukaryota</taxon>
        <taxon>Metazoa</taxon>
        <taxon>Spiralia</taxon>
        <taxon>Lophotrochozoa</taxon>
        <taxon>Mollusca</taxon>
        <taxon>Gastropoda</taxon>
        <taxon>Heterobranchia</taxon>
        <taxon>Euthyneura</taxon>
        <taxon>Panpulmonata</taxon>
        <taxon>Sacoglossa</taxon>
        <taxon>Placobranchoidea</taxon>
        <taxon>Plakobranchidae</taxon>
        <taxon>Elysia</taxon>
    </lineage>
</organism>
<dbReference type="GO" id="GO:0005783">
    <property type="term" value="C:endoplasmic reticulum"/>
    <property type="evidence" value="ECO:0007669"/>
    <property type="project" value="TreeGrafter"/>
</dbReference>
<gene>
    <name evidence="10" type="ORF">EGW08_001987</name>
</gene>
<comment type="caution">
    <text evidence="10">The sequence shown here is derived from an EMBL/GenBank/DDBJ whole genome shotgun (WGS) entry which is preliminary data.</text>
</comment>
<dbReference type="GO" id="GO:0004656">
    <property type="term" value="F:procollagen-proline 4-dioxygenase activity"/>
    <property type="evidence" value="ECO:0007669"/>
    <property type="project" value="TreeGrafter"/>
</dbReference>
<sequence length="364" mass="41191">MLENFHRSVTEAGIAFEAEDGDLSGSALSLLRLQRVYGLKAFDMAQGDYLGHKGPALSPVDAYEIGQVAFMVSRLNDSLEWLNASLRLMSNLPAQSGIKLSSTTVKALMGRVHLYGGSYDIAQRLYDEVKVTDPHGGDTVELGKELVERPTPKLQEYQDYRNLSRLCSLENRIHVPNPSHPSMVCRYRPGLLPYYRFKEEIISERPFASVIYNFTSDAEAETFKDRVKNRTVNYGLGGHYSVHLDAFEDKRTIEDRRKGPGNRIATLLLYLSDVTRGGSTVFTKADIAVPPIKNMALFWYNYRPDHHLDYLTYHAGCPVVIGHKWIANKWVWTAGNTFRRRCALSPHASQLDIEADMRNSYLPL</sequence>
<reference evidence="10 11" key="1">
    <citation type="submission" date="2019-01" db="EMBL/GenBank/DDBJ databases">
        <title>A draft genome assembly of the solar-powered sea slug Elysia chlorotica.</title>
        <authorList>
            <person name="Cai H."/>
            <person name="Li Q."/>
            <person name="Fang X."/>
            <person name="Li J."/>
            <person name="Curtis N.E."/>
            <person name="Altenburger A."/>
            <person name="Shibata T."/>
            <person name="Feng M."/>
            <person name="Maeda T."/>
            <person name="Schwartz J.A."/>
            <person name="Shigenobu S."/>
            <person name="Lundholm N."/>
            <person name="Nishiyama T."/>
            <person name="Yang H."/>
            <person name="Hasebe M."/>
            <person name="Li S."/>
            <person name="Pierce S.K."/>
            <person name="Wang J."/>
        </authorList>
    </citation>
    <scope>NUCLEOTIDE SEQUENCE [LARGE SCALE GENOMIC DNA]</scope>
    <source>
        <strain evidence="10">EC2010</strain>
        <tissue evidence="10">Whole organism of an adult</tissue>
    </source>
</reference>